<dbReference type="STRING" id="945553.A0A0D2LYU7"/>
<proteinExistence type="predicted"/>
<protein>
    <submittedName>
        <fullName evidence="2">Uncharacterized protein</fullName>
    </submittedName>
</protein>
<dbReference type="OrthoDB" id="3263163at2759"/>
<evidence type="ECO:0000313" key="2">
    <source>
        <dbReference type="EMBL" id="KJA16053.1"/>
    </source>
</evidence>
<dbReference type="OMA" id="EMRTYHE"/>
<feature type="compositionally biased region" description="Low complexity" evidence="1">
    <location>
        <begin position="627"/>
        <end position="640"/>
    </location>
</feature>
<dbReference type="EMBL" id="KN817629">
    <property type="protein sequence ID" value="KJA16053.1"/>
    <property type="molecule type" value="Genomic_DNA"/>
</dbReference>
<evidence type="ECO:0000256" key="1">
    <source>
        <dbReference type="SAM" id="MobiDB-lite"/>
    </source>
</evidence>
<accession>A0A0D2LYU7</accession>
<feature type="region of interest" description="Disordered" evidence="1">
    <location>
        <begin position="614"/>
        <end position="640"/>
    </location>
</feature>
<sequence length="675" mass="73589">MAMAHMQGPLYSQLQPIALLILVENSSAVSNVWTDLRDHHLVNLAANIKAEVERPIVVSVLESYPCQDHGPNPSPPHQHSDAEVALRDVKFNPNPDNKISIGRINTCIDFLDSFKYQGQPAALHLIIVAATAPSDDNTDRSTGSDYSPWFFLAKKMADKNIYCHIVVSPQHDKGSLTTLFEETLRLQNNVEGRLHPPVDPSRMVIRVSTMPTHQHYMDAASANLYSPQRTALPRRSSYPNPAENFYSEGFEPVSAPATNEGDPPPSLVSQLQQVHGLTKKKVYGAKPARQPFFREERVRDKYRTAPAPLTMPLPAVDQIPSPTAGGRAISQSRAERMARVGQGSPTELHARRQQHGAWPRRGSRLSTPEPDNLSWPASSPSAYHDTSPRSSYIASVSSDISSPVTPGAMSDIYGIPQPIASMPSTSMHGITPVLTGYQTGGMPEPGWPQQQAQQQQQQQQQQQYTDVYSAVPTSYFPPAQAPSQFYNSNGEYTHKDIMQPLEQTTPSPPAYNPYMMDCTPAMMLPPAPAAPTPVPEPAPRAAPEKRAAPQPDEERFTFSEDFVAATAALFDVEVLPSYPNYPGMSSGLLPRGGMPPPQSAAQPGELYATRVRSSYPPARPPPPPVAAPTAGTAHAHPLARAPYGNPYPQYPTYNTPAYPPAYPPAYGSSLTGWAG</sequence>
<feature type="compositionally biased region" description="Pro residues" evidence="1">
    <location>
        <begin position="527"/>
        <end position="540"/>
    </location>
</feature>
<feature type="compositionally biased region" description="Pro residues" evidence="1">
    <location>
        <begin position="617"/>
        <end position="626"/>
    </location>
</feature>
<keyword evidence="3" id="KW-1185">Reference proteome</keyword>
<feature type="region of interest" description="Disordered" evidence="1">
    <location>
        <begin position="309"/>
        <end position="389"/>
    </location>
</feature>
<evidence type="ECO:0000313" key="3">
    <source>
        <dbReference type="Proteomes" id="UP000054270"/>
    </source>
</evidence>
<organism evidence="2 3">
    <name type="scientific">Hypholoma sublateritium (strain FD-334 SS-4)</name>
    <dbReference type="NCBI Taxonomy" id="945553"/>
    <lineage>
        <taxon>Eukaryota</taxon>
        <taxon>Fungi</taxon>
        <taxon>Dikarya</taxon>
        <taxon>Basidiomycota</taxon>
        <taxon>Agaricomycotina</taxon>
        <taxon>Agaricomycetes</taxon>
        <taxon>Agaricomycetidae</taxon>
        <taxon>Agaricales</taxon>
        <taxon>Agaricineae</taxon>
        <taxon>Strophariaceae</taxon>
        <taxon>Hypholoma</taxon>
    </lineage>
</organism>
<feature type="region of interest" description="Disordered" evidence="1">
    <location>
        <begin position="527"/>
        <end position="550"/>
    </location>
</feature>
<gene>
    <name evidence="2" type="ORF">HYPSUDRAFT_207373</name>
</gene>
<dbReference type="Proteomes" id="UP000054270">
    <property type="component" value="Unassembled WGS sequence"/>
</dbReference>
<dbReference type="AlphaFoldDB" id="A0A0D2LYU7"/>
<reference evidence="3" key="1">
    <citation type="submission" date="2014-04" db="EMBL/GenBank/DDBJ databases">
        <title>Evolutionary Origins and Diversification of the Mycorrhizal Mutualists.</title>
        <authorList>
            <consortium name="DOE Joint Genome Institute"/>
            <consortium name="Mycorrhizal Genomics Consortium"/>
            <person name="Kohler A."/>
            <person name="Kuo A."/>
            <person name="Nagy L.G."/>
            <person name="Floudas D."/>
            <person name="Copeland A."/>
            <person name="Barry K.W."/>
            <person name="Cichocki N."/>
            <person name="Veneault-Fourrey C."/>
            <person name="LaButti K."/>
            <person name="Lindquist E.A."/>
            <person name="Lipzen A."/>
            <person name="Lundell T."/>
            <person name="Morin E."/>
            <person name="Murat C."/>
            <person name="Riley R."/>
            <person name="Ohm R."/>
            <person name="Sun H."/>
            <person name="Tunlid A."/>
            <person name="Henrissat B."/>
            <person name="Grigoriev I.V."/>
            <person name="Hibbett D.S."/>
            <person name="Martin F."/>
        </authorList>
    </citation>
    <scope>NUCLEOTIDE SEQUENCE [LARGE SCALE GENOMIC DNA]</scope>
    <source>
        <strain evidence="3">FD-334 SS-4</strain>
    </source>
</reference>
<feature type="region of interest" description="Disordered" evidence="1">
    <location>
        <begin position="424"/>
        <end position="465"/>
    </location>
</feature>
<feature type="compositionally biased region" description="Low complexity" evidence="1">
    <location>
        <begin position="449"/>
        <end position="463"/>
    </location>
</feature>
<name>A0A0D2LYU7_HYPSF</name>